<dbReference type="FunFam" id="1.10.510.10:FF:000980">
    <property type="entry name" value="Predicted protein"/>
    <property type="match status" value="1"/>
</dbReference>
<dbReference type="GO" id="GO:0005524">
    <property type="term" value="F:ATP binding"/>
    <property type="evidence" value="ECO:0007669"/>
    <property type="project" value="UniProtKB-UniRule"/>
</dbReference>
<dbReference type="AlphaFoldDB" id="A0A150G3C4"/>
<dbReference type="STRING" id="33097.A0A150G3C4"/>
<dbReference type="Gene3D" id="1.10.510.10">
    <property type="entry name" value="Transferase(Phosphotransferase) domain 1"/>
    <property type="match status" value="1"/>
</dbReference>
<dbReference type="Pfam" id="PF00069">
    <property type="entry name" value="Pkinase"/>
    <property type="match status" value="1"/>
</dbReference>
<comment type="caution">
    <text evidence="8">The sequence shown here is derived from an EMBL/GenBank/DDBJ whole genome shotgun (WGS) entry which is preliminary data.</text>
</comment>
<keyword evidence="9" id="KW-1185">Reference proteome</keyword>
<accession>A0A150G3C4</accession>
<gene>
    <name evidence="8" type="ORF">GPECTOR_75g718</name>
</gene>
<dbReference type="SUPFAM" id="SSF56112">
    <property type="entry name" value="Protein kinase-like (PK-like)"/>
    <property type="match status" value="1"/>
</dbReference>
<evidence type="ECO:0000256" key="3">
    <source>
        <dbReference type="ARBA" id="ARBA00022777"/>
    </source>
</evidence>
<dbReference type="PROSITE" id="PS50011">
    <property type="entry name" value="PROTEIN_KINASE_DOM"/>
    <property type="match status" value="1"/>
</dbReference>
<keyword evidence="4 5" id="KW-0067">ATP-binding</keyword>
<keyword evidence="1" id="KW-0808">Transferase</keyword>
<proteinExistence type="predicted"/>
<dbReference type="GO" id="GO:0004672">
    <property type="term" value="F:protein kinase activity"/>
    <property type="evidence" value="ECO:0007669"/>
    <property type="project" value="InterPro"/>
</dbReference>
<feature type="domain" description="Protein kinase" evidence="7">
    <location>
        <begin position="12"/>
        <end position="287"/>
    </location>
</feature>
<dbReference type="EMBL" id="LSYV01000076">
    <property type="protein sequence ID" value="KXZ43995.1"/>
    <property type="molecule type" value="Genomic_DNA"/>
</dbReference>
<feature type="region of interest" description="Disordered" evidence="6">
    <location>
        <begin position="634"/>
        <end position="653"/>
    </location>
</feature>
<dbReference type="PROSITE" id="PS00107">
    <property type="entry name" value="PROTEIN_KINASE_ATP"/>
    <property type="match status" value="1"/>
</dbReference>
<reference evidence="9" key="1">
    <citation type="journal article" date="2016" name="Nat. Commun.">
        <title>The Gonium pectorale genome demonstrates co-option of cell cycle regulation during the evolution of multicellularity.</title>
        <authorList>
            <person name="Hanschen E.R."/>
            <person name="Marriage T.N."/>
            <person name="Ferris P.J."/>
            <person name="Hamaji T."/>
            <person name="Toyoda A."/>
            <person name="Fujiyama A."/>
            <person name="Neme R."/>
            <person name="Noguchi H."/>
            <person name="Minakuchi Y."/>
            <person name="Suzuki M."/>
            <person name="Kawai-Toyooka H."/>
            <person name="Smith D.R."/>
            <person name="Sparks H."/>
            <person name="Anderson J."/>
            <person name="Bakaric R."/>
            <person name="Luria V."/>
            <person name="Karger A."/>
            <person name="Kirschner M.W."/>
            <person name="Durand P.M."/>
            <person name="Michod R.E."/>
            <person name="Nozaki H."/>
            <person name="Olson B.J."/>
        </authorList>
    </citation>
    <scope>NUCLEOTIDE SEQUENCE [LARGE SCALE GENOMIC DNA]</scope>
    <source>
        <strain evidence="9">NIES-2863</strain>
    </source>
</reference>
<evidence type="ECO:0000259" key="7">
    <source>
        <dbReference type="PROSITE" id="PS50011"/>
    </source>
</evidence>
<feature type="compositionally biased region" description="Low complexity" evidence="6">
    <location>
        <begin position="603"/>
        <end position="615"/>
    </location>
</feature>
<evidence type="ECO:0000256" key="4">
    <source>
        <dbReference type="ARBA" id="ARBA00022840"/>
    </source>
</evidence>
<evidence type="ECO:0000256" key="2">
    <source>
        <dbReference type="ARBA" id="ARBA00022741"/>
    </source>
</evidence>
<dbReference type="OrthoDB" id="549400at2759"/>
<name>A0A150G3C4_GONPE</name>
<dbReference type="PROSITE" id="PS00108">
    <property type="entry name" value="PROTEIN_KINASE_ST"/>
    <property type="match status" value="1"/>
</dbReference>
<feature type="binding site" evidence="5">
    <location>
        <position position="42"/>
    </location>
    <ligand>
        <name>ATP</name>
        <dbReference type="ChEBI" id="CHEBI:30616"/>
    </ligand>
</feature>
<evidence type="ECO:0000313" key="9">
    <source>
        <dbReference type="Proteomes" id="UP000075714"/>
    </source>
</evidence>
<dbReference type="InterPro" id="IPR008271">
    <property type="entry name" value="Ser/Thr_kinase_AS"/>
</dbReference>
<dbReference type="InterPro" id="IPR017441">
    <property type="entry name" value="Protein_kinase_ATP_BS"/>
</dbReference>
<dbReference type="Proteomes" id="UP000075714">
    <property type="component" value="Unassembled WGS sequence"/>
</dbReference>
<keyword evidence="3" id="KW-0418">Kinase</keyword>
<evidence type="ECO:0000256" key="1">
    <source>
        <dbReference type="ARBA" id="ARBA00022679"/>
    </source>
</evidence>
<organism evidence="8 9">
    <name type="scientific">Gonium pectorale</name>
    <name type="common">Green alga</name>
    <dbReference type="NCBI Taxonomy" id="33097"/>
    <lineage>
        <taxon>Eukaryota</taxon>
        <taxon>Viridiplantae</taxon>
        <taxon>Chlorophyta</taxon>
        <taxon>core chlorophytes</taxon>
        <taxon>Chlorophyceae</taxon>
        <taxon>CS clade</taxon>
        <taxon>Chlamydomonadales</taxon>
        <taxon>Volvocaceae</taxon>
        <taxon>Gonium</taxon>
    </lineage>
</organism>
<evidence type="ECO:0000256" key="5">
    <source>
        <dbReference type="PROSITE-ProRule" id="PRU10141"/>
    </source>
</evidence>
<dbReference type="Gene3D" id="3.30.200.20">
    <property type="entry name" value="Phosphorylase Kinase, domain 1"/>
    <property type="match status" value="1"/>
</dbReference>
<evidence type="ECO:0000313" key="8">
    <source>
        <dbReference type="EMBL" id="KXZ43995.1"/>
    </source>
</evidence>
<evidence type="ECO:0000256" key="6">
    <source>
        <dbReference type="SAM" id="MobiDB-lite"/>
    </source>
</evidence>
<dbReference type="PANTHER" id="PTHR24055">
    <property type="entry name" value="MITOGEN-ACTIVATED PROTEIN KINASE"/>
    <property type="match status" value="1"/>
</dbReference>
<feature type="region of interest" description="Disordered" evidence="6">
    <location>
        <begin position="575"/>
        <end position="615"/>
    </location>
</feature>
<dbReference type="InterPro" id="IPR050117">
    <property type="entry name" value="MAPK"/>
</dbReference>
<sequence length="698" mass="70374">MAWHGANRATVADRRRTVGEGAYGDVWLTQRRGNPPSYCAVKIKALAKREARVLQGISHVNCVRLLDAFKSKSGRVYLVFEYVPRNIFTELDANPYGLPSGTTKLVVWQLLHAAVYLHDKKIVHRDIKPANILLTDDGVVKLCDFGFARSTRCGPRDVQGMSTYCVTRWYRPPEVLVSDHYGPSADIWSIGCTVAEIATGRPLFPGRSTPDQLWRIMRCLGPLAPHHLARVLSDERLRGVGVPPRSRSLRQRLPELEPRLFQLVEACLAPNPALRPTAAELLQMPYFWDVHQLAAGTPMAALYPAGRGAGRRAVVAAPAAGVVPAAPTSLGSTAAPVGAEPEGCAAPQTPLPPMASGAIAAGALQAAAPPPATATALLQDGAGAGAGMAAVSVGRLDGSRLARCSGSRDSLGKLPTAEAAVSAGLSVVRLDGPPAATVAAISTSGSAATSEAVTTAGARQVDAASVTLTAAAPGAVPVPVPAVTAAACEEPPVLVSMAAAAAELAAKALSRGPGTAEQTQAHTQVQAHLAHLLQQRQLLQSKDASDADASGSGCSASAARSNESSSAAAAAAACRLSGGSGNPSPPAPGATAASASPSPPVAHSPAPSRPLGDPAAAARSKAALAAAAAAAGSSLLSTVDDRDEDAAEADAAAEEEEAAAVVCDITATASAAAAATAAAGAAATGAGGGARGEETGAC</sequence>
<dbReference type="InterPro" id="IPR011009">
    <property type="entry name" value="Kinase-like_dom_sf"/>
</dbReference>
<keyword evidence="2 5" id="KW-0547">Nucleotide-binding</keyword>
<dbReference type="InterPro" id="IPR000719">
    <property type="entry name" value="Prot_kinase_dom"/>
</dbReference>
<protein>
    <recommendedName>
        <fullName evidence="7">Protein kinase domain-containing protein</fullName>
    </recommendedName>
</protein>
<dbReference type="SMART" id="SM00220">
    <property type="entry name" value="S_TKc"/>
    <property type="match status" value="1"/>
</dbReference>
<feature type="compositionally biased region" description="Acidic residues" evidence="6">
    <location>
        <begin position="641"/>
        <end position="653"/>
    </location>
</feature>